<organism evidence="2 3">
    <name type="scientific">Streptomyces rubrogriseus</name>
    <dbReference type="NCBI Taxonomy" id="194673"/>
    <lineage>
        <taxon>Bacteria</taxon>
        <taxon>Bacillati</taxon>
        <taxon>Actinomycetota</taxon>
        <taxon>Actinomycetes</taxon>
        <taxon>Kitasatosporales</taxon>
        <taxon>Streptomycetaceae</taxon>
        <taxon>Streptomyces</taxon>
        <taxon>Streptomyces violaceoruber group</taxon>
    </lineage>
</organism>
<comment type="caution">
    <text evidence="2">The sequence shown here is derived from an EMBL/GenBank/DDBJ whole genome shotgun (WGS) entry which is preliminary data.</text>
</comment>
<feature type="non-terminal residue" evidence="2">
    <location>
        <position position="1"/>
    </location>
</feature>
<feature type="region of interest" description="Disordered" evidence="1">
    <location>
        <begin position="1"/>
        <end position="73"/>
    </location>
</feature>
<evidence type="ECO:0000313" key="3">
    <source>
        <dbReference type="Proteomes" id="UP000475666"/>
    </source>
</evidence>
<evidence type="ECO:0000256" key="1">
    <source>
        <dbReference type="SAM" id="MobiDB-lite"/>
    </source>
</evidence>
<keyword evidence="2" id="KW-0418">Kinase</keyword>
<protein>
    <submittedName>
        <fullName evidence="2">Two-component sensor histidine kinase</fullName>
    </submittedName>
</protein>
<sequence length="73" mass="7237">VSAVSARGPITPRQATVAPTADPTALPGNGARVVPRPVSGARRPDGGPAPEAAGRQDAGPEDSSRQGEASRGR</sequence>
<dbReference type="GO" id="GO:0016301">
    <property type="term" value="F:kinase activity"/>
    <property type="evidence" value="ECO:0007669"/>
    <property type="project" value="UniProtKB-KW"/>
</dbReference>
<keyword evidence="2" id="KW-0808">Transferase</keyword>
<gene>
    <name evidence="2" type="ORF">G3I66_18945</name>
</gene>
<dbReference type="Proteomes" id="UP000475666">
    <property type="component" value="Unassembled WGS sequence"/>
</dbReference>
<feature type="compositionally biased region" description="Basic and acidic residues" evidence="1">
    <location>
        <begin position="62"/>
        <end position="73"/>
    </location>
</feature>
<dbReference type="AlphaFoldDB" id="A0A6G3TF15"/>
<dbReference type="EMBL" id="JAAGMQ010000552">
    <property type="protein sequence ID" value="NEC35224.1"/>
    <property type="molecule type" value="Genomic_DNA"/>
</dbReference>
<proteinExistence type="predicted"/>
<evidence type="ECO:0000313" key="2">
    <source>
        <dbReference type="EMBL" id="NEC35224.1"/>
    </source>
</evidence>
<name>A0A6G3TF15_9ACTN</name>
<reference evidence="2 3" key="1">
    <citation type="submission" date="2020-01" db="EMBL/GenBank/DDBJ databases">
        <title>Insect and environment-associated Actinomycetes.</title>
        <authorList>
            <person name="Currrie C."/>
            <person name="Chevrette M."/>
            <person name="Carlson C."/>
            <person name="Stubbendieck R."/>
            <person name="Wendt-Pienkowski E."/>
        </authorList>
    </citation>
    <scope>NUCLEOTIDE SEQUENCE [LARGE SCALE GENOMIC DNA]</scope>
    <source>
        <strain evidence="2 3">SID7739</strain>
    </source>
</reference>
<accession>A0A6G3TF15</accession>